<dbReference type="CDD" id="cd07225">
    <property type="entry name" value="Pat_PNPLA6_PNPLA7"/>
    <property type="match status" value="1"/>
</dbReference>
<feature type="short sequence motif" description="GXGXXG" evidence="19">
    <location>
        <begin position="923"/>
        <end position="928"/>
    </location>
</feature>
<dbReference type="Pfam" id="PF01734">
    <property type="entry name" value="Patatin"/>
    <property type="match status" value="1"/>
</dbReference>
<evidence type="ECO:0000256" key="1">
    <source>
        <dbReference type="ARBA" id="ARBA00004115"/>
    </source>
</evidence>
<dbReference type="FunFam" id="3.40.1090.10:FF:000022">
    <property type="entry name" value="Neuropathy target esterase sws"/>
    <property type="match status" value="1"/>
</dbReference>
<evidence type="ECO:0000313" key="25">
    <source>
        <dbReference type="Proteomes" id="UP000037069"/>
    </source>
</evidence>
<name>A0A0L0CIV2_LUCCU</name>
<dbReference type="FunFam" id="2.60.120.10:FF:000010">
    <property type="entry name" value="neuropathy target esterase isoform X1"/>
    <property type="match status" value="1"/>
</dbReference>
<dbReference type="SMART" id="SM00100">
    <property type="entry name" value="cNMP"/>
    <property type="match status" value="3"/>
</dbReference>
<dbReference type="GO" id="GO:0004622">
    <property type="term" value="F:phosphatidylcholine lysophospholipase activity"/>
    <property type="evidence" value="ECO:0007669"/>
    <property type="project" value="UniProtKB-EC"/>
</dbReference>
<dbReference type="STRING" id="7375.A0A0L0CIV2"/>
<dbReference type="InterPro" id="IPR001423">
    <property type="entry name" value="LysoPLipase_patatin_CS"/>
</dbReference>
<dbReference type="Proteomes" id="UP000037069">
    <property type="component" value="Unassembled WGS sequence"/>
</dbReference>
<comment type="subunit">
    <text evidence="3">Interacts with Pka-C3; interaction inhibits the catalytic function of Pka-C3 and the esterase activity of sws.</text>
</comment>
<feature type="compositionally biased region" description="Low complexity" evidence="20">
    <location>
        <begin position="328"/>
        <end position="344"/>
    </location>
</feature>
<dbReference type="FunFam" id="3.40.1090.10:FF:000033">
    <property type="entry name" value="Neuropathy target esterase sws"/>
    <property type="match status" value="2"/>
</dbReference>
<evidence type="ECO:0000256" key="19">
    <source>
        <dbReference type="PROSITE-ProRule" id="PRU01161"/>
    </source>
</evidence>
<dbReference type="OMA" id="INPDWIR"/>
<dbReference type="GO" id="GO:0005789">
    <property type="term" value="C:endoplasmic reticulum membrane"/>
    <property type="evidence" value="ECO:0007669"/>
    <property type="project" value="UniProtKB-SubCell"/>
</dbReference>
<keyword evidence="10" id="KW-0256">Endoplasmic reticulum</keyword>
<feature type="region of interest" description="Disordered" evidence="20">
    <location>
        <begin position="1370"/>
        <end position="1416"/>
    </location>
</feature>
<evidence type="ECO:0000256" key="18">
    <source>
        <dbReference type="ARBA" id="ARBA00049531"/>
    </source>
</evidence>
<evidence type="ECO:0000256" key="13">
    <source>
        <dbReference type="ARBA" id="ARBA00022989"/>
    </source>
</evidence>
<dbReference type="EMBL" id="JRES01000336">
    <property type="protein sequence ID" value="KNC32181.1"/>
    <property type="molecule type" value="Genomic_DNA"/>
</dbReference>
<keyword evidence="12 19" id="KW-0442">Lipid degradation</keyword>
<evidence type="ECO:0000256" key="17">
    <source>
        <dbReference type="ARBA" id="ARBA00030862"/>
    </source>
</evidence>
<dbReference type="SUPFAM" id="SSF51206">
    <property type="entry name" value="cAMP-binding domain-like"/>
    <property type="match status" value="3"/>
</dbReference>
<accession>A0A0L0CIV2</accession>
<dbReference type="InterPro" id="IPR014710">
    <property type="entry name" value="RmlC-like_jellyroll"/>
</dbReference>
<feature type="domain" description="Cyclic nucleotide-binding" evidence="22">
    <location>
        <begin position="567"/>
        <end position="694"/>
    </location>
</feature>
<dbReference type="Pfam" id="PF00027">
    <property type="entry name" value="cNMP_binding"/>
    <property type="match status" value="3"/>
</dbReference>
<feature type="region of interest" description="Disordered" evidence="20">
    <location>
        <begin position="322"/>
        <end position="361"/>
    </location>
</feature>
<evidence type="ECO:0000313" key="24">
    <source>
        <dbReference type="EMBL" id="KNC32181.1"/>
    </source>
</evidence>
<dbReference type="OrthoDB" id="421051at2759"/>
<dbReference type="PROSITE" id="PS01237">
    <property type="entry name" value="UPF0028"/>
    <property type="match status" value="1"/>
</dbReference>
<feature type="compositionally biased region" description="Polar residues" evidence="20">
    <location>
        <begin position="394"/>
        <end position="410"/>
    </location>
</feature>
<keyword evidence="6" id="KW-0217">Developmental protein</keyword>
<evidence type="ECO:0000256" key="14">
    <source>
        <dbReference type="ARBA" id="ARBA00023098"/>
    </source>
</evidence>
<evidence type="ECO:0000256" key="16">
    <source>
        <dbReference type="ARBA" id="ARBA00025020"/>
    </source>
</evidence>
<reference evidence="24 25" key="1">
    <citation type="journal article" date="2015" name="Nat. Commun.">
        <title>Lucilia cuprina genome unlocks parasitic fly biology to underpin future interventions.</title>
        <authorList>
            <person name="Anstead C.A."/>
            <person name="Korhonen P.K."/>
            <person name="Young N.D."/>
            <person name="Hall R.S."/>
            <person name="Jex A.R."/>
            <person name="Murali S.C."/>
            <person name="Hughes D.S."/>
            <person name="Lee S.F."/>
            <person name="Perry T."/>
            <person name="Stroehlein A.J."/>
            <person name="Ansell B.R."/>
            <person name="Breugelmans B."/>
            <person name="Hofmann A."/>
            <person name="Qu J."/>
            <person name="Dugan S."/>
            <person name="Lee S.L."/>
            <person name="Chao H."/>
            <person name="Dinh H."/>
            <person name="Han Y."/>
            <person name="Doddapaneni H.V."/>
            <person name="Worley K.C."/>
            <person name="Muzny D.M."/>
            <person name="Ioannidis P."/>
            <person name="Waterhouse R.M."/>
            <person name="Zdobnov E.M."/>
            <person name="James P.J."/>
            <person name="Bagnall N.H."/>
            <person name="Kotze A.C."/>
            <person name="Gibbs R.A."/>
            <person name="Richards S."/>
            <person name="Batterham P."/>
            <person name="Gasser R.B."/>
        </authorList>
    </citation>
    <scope>NUCLEOTIDE SEQUENCE [LARGE SCALE GENOMIC DNA]</scope>
    <source>
        <strain evidence="24 25">LS</strain>
        <tissue evidence="24">Full body</tissue>
    </source>
</reference>
<sequence>MDIIGLIRATTHDYGDIFSDAWWHLINMEFKTALTVYISIGLLTVILIIWYMYYRKWLRDKEREKYLLEQSAYSSAADLRGLRFRKRDKMLFYGRRMLRKVKNVSGQVYGGQGRKRRAVMRFAKRLLQLRRENIPLQMRTVEPPAEYLEETIEGSDRVPPDALYMLQSIRIFGHFEKPIFLKLCKHTELLTLEPGDFLFKITDADDSVFIVQSGQINVFISNADGSTLSLKTVRKGESVTSLLSFVDVLSGNPSYYKTVTAKAVEKSIVIRLPMQAFKEVFDENPDIMIRVIQVIMIRLQRVLFTALRNYLGLNSELVQNHMRHKKTQQQQQTNTTTAQQQTQQKSSPGHRKSQGETVQHSLSEAIPPPDMLVDLAYEPLSQQQQQHLPLVPQVTPSPNSSHFSQTTASCSAGNLSTRRYSITPAEININASSIDMQLVHISAVDSFLKELGLPEEDRSLLEPFVEVREVDSDVTLITEGNSDDICVWFVMTGGLAVYQSGVDAIRNFKADKSNVFIHHVHPGEIVGALAVLTGEASAYTIISLCPSRIAFIRRPAIYQIMRERPKIVLDLGNGVVRRLSPLVRQCDYALDWIFLESGRAVYRQDEMSDSTYIVLSGRMRSVITQSSGKKEIIGEYGKGDLVGIVEMITETCRTTTVMAVRDSELAKLPEGLFNAIKLRYPIVVTKLISLLSHRILGTMQTRTGGTAAPLEANPVTHKYSTVALVPVSEDVPLTAFTYELFHSLCAIGPTLRLTSEVVRKQLGIHIFEQSNEYRLTSWLAQQEDRYIITLYQCDSSLSAWTQRCMRQADVILIVGMGDRPPTVGKFEREIDRLAMRTQKELALLYSENDSSKPSNTLQWLNARPWVTKHHHIQCVKRIFTRKSQYRINDLYSRVLMSEPNMHSDFSRLARWLTGNSIGLVLGGGGARGAAHIGMLKAIQEAGIPIDMVGGVSIGALMGALWCSERNITTVTQKAREWCKKMTKWFLQLLDLTYPITSMFSGREFNKTIRDTFGDVSIEDLWIPYFTLTTDITASCHRIHTNGSLWRYVRSSMSLSGYMPPLCDPKDGHLLLDGGYVNNLPGHLWRYVRASMSIAGVFPPFCDYKDGHLLLDGCYTNNVPADVMHNLGAAHIIAIDVGSQDDIDLTNYGDDLSGWWLLYKKWNPFTSPVKVPDLPDIQSRLAYVSCVRQLEEVKNSDYCEYIRPPIDKYKTLAFGSFDEIRDVGYVFGKNYFENMAKAGRLGRFNQWFNKEPPKKDNHASLSEYTFIDLAQIVCKLPETYVDHPQQHHTYFYSEDEDYDGYISEPSNYNRNQIKMKRTGTSLSLSENEMDSDIEVDLTLAIKQHQTKSARSTPQSPVNVTNIFNAIDNIDGYPKTNSIKSPPTLEYLNSRSSSSTTTQENEEKDKSEMETKQPQDENSTIHTHSYYALNHHCYHMPNSWLDFLINYQNYHYIYETLNHDQNPRSLWRYVRSSMSLSGYMPPLCDPKDGHLLLDGGYVNNLPGHLWRYVRASMSIAGVFPPFCDYKDGHLLLDGCYTNNVPADVMHNLGAAHIIAIDVGSQDDIDLTNYGDDLSGWWLLYKKWNPFTSPVKVPDLPDIQSRLAYVSCVRQLEEVKNSDYCEYIRPPIDKYKTLAFGSFDEIRDVGYVFGKNYFENMAKAGRLGRFNQWFNKEPPKKDNHASLSEYTFIDLAQIVCKLPETYVDHPQQHHTYFYSEDEDYDGYISEPSNYNRNQIKMKRTGTSLSLSENEMDSDIEVDLTLAIKQHQTKSARSTPQSPVNVTNIFNAIDNIDGYPKTNSIKSPPTLEYLNSRSSSSTTTQENEEKDKSEMETKQPQDENSTIHTVTS</sequence>
<keyword evidence="11" id="KW-0524">Neurogenesis</keyword>
<dbReference type="InterPro" id="IPR000595">
    <property type="entry name" value="cNMP-bd_dom"/>
</dbReference>
<feature type="compositionally biased region" description="Basic and acidic residues" evidence="20">
    <location>
        <begin position="1399"/>
        <end position="1413"/>
    </location>
</feature>
<evidence type="ECO:0000256" key="12">
    <source>
        <dbReference type="ARBA" id="ARBA00022963"/>
    </source>
</evidence>
<dbReference type="EC" id="3.1.1.5" evidence="4"/>
<organism evidence="24 25">
    <name type="scientific">Lucilia cuprina</name>
    <name type="common">Green bottle fly</name>
    <name type="synonym">Australian sheep blowfly</name>
    <dbReference type="NCBI Taxonomy" id="7375"/>
    <lineage>
        <taxon>Eukaryota</taxon>
        <taxon>Metazoa</taxon>
        <taxon>Ecdysozoa</taxon>
        <taxon>Arthropoda</taxon>
        <taxon>Hexapoda</taxon>
        <taxon>Insecta</taxon>
        <taxon>Pterygota</taxon>
        <taxon>Neoptera</taxon>
        <taxon>Endopterygota</taxon>
        <taxon>Diptera</taxon>
        <taxon>Brachycera</taxon>
        <taxon>Muscomorpha</taxon>
        <taxon>Oestroidea</taxon>
        <taxon>Calliphoridae</taxon>
        <taxon>Luciliinae</taxon>
        <taxon>Lucilia</taxon>
    </lineage>
</organism>
<dbReference type="PANTHER" id="PTHR14226">
    <property type="entry name" value="NEUROPATHY TARGET ESTERASE/SWISS CHEESE D.MELANOGASTER"/>
    <property type="match status" value="1"/>
</dbReference>
<feature type="compositionally biased region" description="Polar residues" evidence="20">
    <location>
        <begin position="1834"/>
        <end position="1844"/>
    </location>
</feature>
<feature type="region of interest" description="Disordered" evidence="20">
    <location>
        <begin position="1789"/>
        <end position="1844"/>
    </location>
</feature>
<dbReference type="InterPro" id="IPR016035">
    <property type="entry name" value="Acyl_Trfase/lysoPLipase"/>
</dbReference>
<evidence type="ECO:0000256" key="20">
    <source>
        <dbReference type="SAM" id="MobiDB-lite"/>
    </source>
</evidence>
<feature type="short sequence motif" description="DGA/G" evidence="19">
    <location>
        <begin position="1072"/>
        <end position="1074"/>
    </location>
</feature>
<keyword evidence="25" id="KW-1185">Reference proteome</keyword>
<comment type="catalytic activity">
    <reaction evidence="18">
        <text>a 1-acyl-sn-glycero-3-phosphocholine + H2O = sn-glycerol 3-phosphocholine + a fatty acid + H(+)</text>
        <dbReference type="Rhea" id="RHEA:15177"/>
        <dbReference type="ChEBI" id="CHEBI:15377"/>
        <dbReference type="ChEBI" id="CHEBI:15378"/>
        <dbReference type="ChEBI" id="CHEBI:16870"/>
        <dbReference type="ChEBI" id="CHEBI:28868"/>
        <dbReference type="ChEBI" id="CHEBI:58168"/>
        <dbReference type="EC" id="3.1.1.5"/>
    </reaction>
</comment>
<dbReference type="FunFam" id="2.60.120.10:FF:000135">
    <property type="entry name" value="Neuropathy target esterase sws"/>
    <property type="match status" value="1"/>
</dbReference>
<comment type="caution">
    <text evidence="19">Lacks conserved residue(s) required for the propagation of feature annotation.</text>
</comment>
<keyword evidence="15 21" id="KW-0472">Membrane</keyword>
<comment type="function">
    <text evidence="16">Phospholipase B that deacylates intracellular phosphatidylcholine (PtdCho), generating glycerophosphocholine (GroPtdCho). This deacylation occurs at both sn-2 and sn-1 positions of PtdCho. Its specific chemical modification by certain organophosphorus (OP) compounds leads to distal axonopathy. Plays a role in the signaling mechanism between neurons and glia that regulates glia wrapping during development of the adult brain. Essential for membrane lipid homeostasis and cell survival in both neurons and glia of the adult brain.</text>
</comment>
<dbReference type="PROSITE" id="PS51635">
    <property type="entry name" value="PNPLA"/>
    <property type="match status" value="2"/>
</dbReference>
<dbReference type="CDD" id="cd00038">
    <property type="entry name" value="CAP_ED"/>
    <property type="match status" value="3"/>
</dbReference>
<dbReference type="PANTHER" id="PTHR14226:SF29">
    <property type="entry name" value="NEUROPATHY TARGET ESTERASE SWS"/>
    <property type="match status" value="1"/>
</dbReference>
<evidence type="ECO:0000256" key="11">
    <source>
        <dbReference type="ARBA" id="ARBA00022902"/>
    </source>
</evidence>
<dbReference type="InterPro" id="IPR002641">
    <property type="entry name" value="PNPLA_dom"/>
</dbReference>
<dbReference type="InterPro" id="IPR050301">
    <property type="entry name" value="NTE"/>
</dbReference>
<feature type="domain" description="PNPLA" evidence="23">
    <location>
        <begin position="1321"/>
        <end position="1505"/>
    </location>
</feature>
<feature type="region of interest" description="Disordered" evidence="20">
    <location>
        <begin position="391"/>
        <end position="410"/>
    </location>
</feature>
<feature type="transmembrane region" description="Helical" evidence="21">
    <location>
        <begin position="34"/>
        <end position="53"/>
    </location>
</feature>
<dbReference type="PROSITE" id="PS50042">
    <property type="entry name" value="CNMP_BINDING_3"/>
    <property type="match status" value="3"/>
</dbReference>
<evidence type="ECO:0000256" key="5">
    <source>
        <dbReference type="ARBA" id="ARBA00019369"/>
    </source>
</evidence>
<keyword evidence="9 19" id="KW-0378">Hydrolase</keyword>
<evidence type="ECO:0000256" key="9">
    <source>
        <dbReference type="ARBA" id="ARBA00022801"/>
    </source>
</evidence>
<evidence type="ECO:0000256" key="4">
    <source>
        <dbReference type="ARBA" id="ARBA00013274"/>
    </source>
</evidence>
<feature type="short sequence motif" description="DGA/G" evidence="19">
    <location>
        <begin position="1492"/>
        <end position="1494"/>
    </location>
</feature>
<gene>
    <name evidence="24" type="ORF">FF38_12370</name>
</gene>
<evidence type="ECO:0000259" key="23">
    <source>
        <dbReference type="PROSITE" id="PS51635"/>
    </source>
</evidence>
<dbReference type="GO" id="GO:0007399">
    <property type="term" value="P:nervous system development"/>
    <property type="evidence" value="ECO:0007669"/>
    <property type="project" value="UniProtKB-KW"/>
</dbReference>
<evidence type="ECO:0000256" key="6">
    <source>
        <dbReference type="ARBA" id="ARBA00022473"/>
    </source>
</evidence>
<comment type="caution">
    <text evidence="24">The sequence shown here is derived from an EMBL/GenBank/DDBJ whole genome shotgun (WGS) entry which is preliminary data.</text>
</comment>
<evidence type="ECO:0000256" key="7">
    <source>
        <dbReference type="ARBA" id="ARBA00022553"/>
    </source>
</evidence>
<dbReference type="Pfam" id="PF24179">
    <property type="entry name" value="NTE_Ploop"/>
    <property type="match status" value="1"/>
</dbReference>
<dbReference type="GO" id="GO:0046470">
    <property type="term" value="P:phosphatidylcholine metabolic process"/>
    <property type="evidence" value="ECO:0007669"/>
    <property type="project" value="InterPro"/>
</dbReference>
<comment type="subcellular location">
    <subcellularLocation>
        <location evidence="1">Endoplasmic reticulum membrane</location>
        <topology evidence="1">Single-pass type I membrane protein</topology>
    </subcellularLocation>
</comment>
<evidence type="ECO:0000256" key="21">
    <source>
        <dbReference type="SAM" id="Phobius"/>
    </source>
</evidence>
<keyword evidence="14 19" id="KW-0443">Lipid metabolism</keyword>
<dbReference type="Gene3D" id="3.40.1090.10">
    <property type="entry name" value="Cytosolic phospholipase A2 catalytic domain"/>
    <property type="match status" value="4"/>
</dbReference>
<evidence type="ECO:0000256" key="15">
    <source>
        <dbReference type="ARBA" id="ARBA00023136"/>
    </source>
</evidence>
<feature type="active site" description="Proton acceptor" evidence="19">
    <location>
        <position position="1072"/>
    </location>
</feature>
<evidence type="ECO:0000256" key="10">
    <source>
        <dbReference type="ARBA" id="ARBA00022824"/>
    </source>
</evidence>
<protein>
    <recommendedName>
        <fullName evidence="5">Neuropathy target esterase sws</fullName>
        <ecNumber evidence="4">3.1.1.5</ecNumber>
    </recommendedName>
    <alternativeName>
        <fullName evidence="17">Swiss cheese</fullName>
    </alternativeName>
</protein>
<dbReference type="SUPFAM" id="SSF52151">
    <property type="entry name" value="FabD/lysophospholipase-like"/>
    <property type="match status" value="4"/>
</dbReference>
<dbReference type="GO" id="GO:0016042">
    <property type="term" value="P:lipid catabolic process"/>
    <property type="evidence" value="ECO:0007669"/>
    <property type="project" value="UniProtKB-UniRule"/>
</dbReference>
<comment type="similarity">
    <text evidence="2">Belongs to the NTE family.</text>
</comment>
<proteinExistence type="inferred from homology"/>
<keyword evidence="13 21" id="KW-1133">Transmembrane helix</keyword>
<feature type="short sequence motif" description="GXSXG" evidence="19">
    <location>
        <begin position="950"/>
        <end position="954"/>
    </location>
</feature>
<evidence type="ECO:0000256" key="2">
    <source>
        <dbReference type="ARBA" id="ARBA00006636"/>
    </source>
</evidence>
<dbReference type="InterPro" id="IPR056556">
    <property type="entry name" value="NTE1_P-loop_dom"/>
</dbReference>
<feature type="compositionally biased region" description="Basic and acidic residues" evidence="20">
    <location>
        <begin position="1819"/>
        <end position="1833"/>
    </location>
</feature>
<evidence type="ECO:0000259" key="22">
    <source>
        <dbReference type="PROSITE" id="PS50042"/>
    </source>
</evidence>
<feature type="domain" description="PNPLA" evidence="23">
    <location>
        <begin position="919"/>
        <end position="1085"/>
    </location>
</feature>
<feature type="domain" description="Cyclic nucleotide-binding" evidence="22">
    <location>
        <begin position="487"/>
        <end position="561"/>
    </location>
</feature>
<feature type="active site" description="Nucleophile" evidence="19">
    <location>
        <position position="952"/>
    </location>
</feature>
<keyword evidence="8 21" id="KW-0812">Transmembrane</keyword>
<feature type="domain" description="Cyclic nucleotide-binding" evidence="22">
    <location>
        <begin position="171"/>
        <end position="298"/>
    </location>
</feature>
<keyword evidence="7" id="KW-0597">Phosphoprotein</keyword>
<evidence type="ECO:0000256" key="3">
    <source>
        <dbReference type="ARBA" id="ARBA00011476"/>
    </source>
</evidence>
<dbReference type="FunFam" id="2.60.120.10:FF:000122">
    <property type="entry name" value="Neuropathy target esterase sws"/>
    <property type="match status" value="1"/>
</dbReference>
<evidence type="ECO:0000256" key="8">
    <source>
        <dbReference type="ARBA" id="ARBA00022692"/>
    </source>
</evidence>
<dbReference type="Gene3D" id="2.60.120.10">
    <property type="entry name" value="Jelly Rolls"/>
    <property type="match status" value="3"/>
</dbReference>
<dbReference type="InterPro" id="IPR018490">
    <property type="entry name" value="cNMP-bd_dom_sf"/>
</dbReference>